<evidence type="ECO:0000256" key="2">
    <source>
        <dbReference type="ARBA" id="ARBA00022490"/>
    </source>
</evidence>
<dbReference type="InterPro" id="IPR023394">
    <property type="entry name" value="Sec7_C_sf"/>
</dbReference>
<dbReference type="GO" id="GO:0015031">
    <property type="term" value="P:protein transport"/>
    <property type="evidence" value="ECO:0007669"/>
    <property type="project" value="UniProtKB-KW"/>
</dbReference>
<dbReference type="PANTHER" id="PTHR10663:SF375">
    <property type="entry name" value="LD29171P"/>
    <property type="match status" value="1"/>
</dbReference>
<feature type="compositionally biased region" description="Low complexity" evidence="6">
    <location>
        <begin position="1235"/>
        <end position="1249"/>
    </location>
</feature>
<dbReference type="PANTHER" id="PTHR10663">
    <property type="entry name" value="GUANYL-NUCLEOTIDE EXCHANGE FACTOR"/>
    <property type="match status" value="1"/>
</dbReference>
<evidence type="ECO:0000256" key="5">
    <source>
        <dbReference type="ARBA" id="ARBA00060451"/>
    </source>
</evidence>
<evidence type="ECO:0000256" key="1">
    <source>
        <dbReference type="ARBA" id="ARBA00022448"/>
    </source>
</evidence>
<gene>
    <name evidence="8" type="ORF">CPELLU_LOCUS6274</name>
</gene>
<dbReference type="GO" id="GO:0005085">
    <property type="term" value="F:guanyl-nucleotide exchange factor activity"/>
    <property type="evidence" value="ECO:0007669"/>
    <property type="project" value="InterPro"/>
</dbReference>
<comment type="subcellular location">
    <subcellularLocation>
        <location evidence="5">Cytoplasmic vesicle</location>
        <location evidence="5">COPI-coated vesicle membrane</location>
    </subcellularLocation>
</comment>
<dbReference type="FunFam" id="1.10.220.20:FF:000002">
    <property type="entry name" value="Brefeldin A-inhibited guanine nucleotide-exchange protein 1"/>
    <property type="match status" value="1"/>
</dbReference>
<dbReference type="Gene3D" id="1.10.1000.11">
    <property type="entry name" value="Arf Nucleotide-binding Site Opener,domain 2"/>
    <property type="match status" value="1"/>
</dbReference>
<evidence type="ECO:0000259" key="7">
    <source>
        <dbReference type="PROSITE" id="PS50190"/>
    </source>
</evidence>
<proteinExistence type="predicted"/>
<feature type="compositionally biased region" description="Basic and acidic residues" evidence="6">
    <location>
        <begin position="102"/>
        <end position="112"/>
    </location>
</feature>
<feature type="domain" description="SEC7" evidence="7">
    <location>
        <begin position="828"/>
        <end position="1015"/>
    </location>
</feature>
<dbReference type="InterPro" id="IPR046455">
    <property type="entry name" value="Sec7/BIG1-like_C"/>
</dbReference>
<keyword evidence="4" id="KW-0472">Membrane</keyword>
<feature type="compositionally biased region" description="Basic and acidic residues" evidence="6">
    <location>
        <begin position="376"/>
        <end position="390"/>
    </location>
</feature>
<dbReference type="Pfam" id="PF09324">
    <property type="entry name" value="Sec7-like_HDS"/>
    <property type="match status" value="1"/>
</dbReference>
<dbReference type="CDD" id="cd00171">
    <property type="entry name" value="Sec7"/>
    <property type="match status" value="1"/>
</dbReference>
<feature type="compositionally biased region" description="Basic and acidic residues" evidence="6">
    <location>
        <begin position="412"/>
        <end position="493"/>
    </location>
</feature>
<dbReference type="Gene3D" id="1.10.220.20">
    <property type="match status" value="1"/>
</dbReference>
<evidence type="ECO:0000256" key="3">
    <source>
        <dbReference type="ARBA" id="ARBA00022927"/>
    </source>
</evidence>
<dbReference type="SUPFAM" id="SSF48371">
    <property type="entry name" value="ARM repeat"/>
    <property type="match status" value="1"/>
</dbReference>
<dbReference type="PROSITE" id="PS50190">
    <property type="entry name" value="SEC7"/>
    <property type="match status" value="1"/>
</dbReference>
<organism evidence="8 9">
    <name type="scientific">Cetraspora pellucida</name>
    <dbReference type="NCBI Taxonomy" id="1433469"/>
    <lineage>
        <taxon>Eukaryota</taxon>
        <taxon>Fungi</taxon>
        <taxon>Fungi incertae sedis</taxon>
        <taxon>Mucoromycota</taxon>
        <taxon>Glomeromycotina</taxon>
        <taxon>Glomeromycetes</taxon>
        <taxon>Diversisporales</taxon>
        <taxon>Gigasporaceae</taxon>
        <taxon>Cetraspora</taxon>
    </lineage>
</organism>
<dbReference type="Pfam" id="PF16213">
    <property type="entry name" value="DCB"/>
    <property type="match status" value="1"/>
</dbReference>
<dbReference type="InterPro" id="IPR035999">
    <property type="entry name" value="Sec7_dom_sf"/>
</dbReference>
<name>A0A9N9BZ83_9GLOM</name>
<dbReference type="GO" id="GO:0032012">
    <property type="term" value="P:regulation of ARF protein signal transduction"/>
    <property type="evidence" value="ECO:0007669"/>
    <property type="project" value="InterPro"/>
</dbReference>
<dbReference type="SUPFAM" id="SSF48425">
    <property type="entry name" value="Sec7 domain"/>
    <property type="match status" value="1"/>
</dbReference>
<dbReference type="InterPro" id="IPR000904">
    <property type="entry name" value="Sec7_dom"/>
</dbReference>
<feature type="compositionally biased region" description="Polar residues" evidence="6">
    <location>
        <begin position="66"/>
        <end position="101"/>
    </location>
</feature>
<dbReference type="GO" id="GO:0030663">
    <property type="term" value="C:COPI-coated vesicle membrane"/>
    <property type="evidence" value="ECO:0007669"/>
    <property type="project" value="UniProtKB-SubCell"/>
</dbReference>
<protein>
    <submittedName>
        <fullName evidence="8">12054_t:CDS:1</fullName>
    </submittedName>
</protein>
<evidence type="ECO:0000256" key="6">
    <source>
        <dbReference type="SAM" id="MobiDB-lite"/>
    </source>
</evidence>
<evidence type="ECO:0000313" key="9">
    <source>
        <dbReference type="Proteomes" id="UP000789759"/>
    </source>
</evidence>
<reference evidence="8" key="1">
    <citation type="submission" date="2021-06" db="EMBL/GenBank/DDBJ databases">
        <authorList>
            <person name="Kallberg Y."/>
            <person name="Tangrot J."/>
            <person name="Rosling A."/>
        </authorList>
    </citation>
    <scope>NUCLEOTIDE SEQUENCE</scope>
    <source>
        <strain evidence="8">FL966</strain>
    </source>
</reference>
<dbReference type="Pfam" id="PF20252">
    <property type="entry name" value="BIG2_C"/>
    <property type="match status" value="1"/>
</dbReference>
<dbReference type="Proteomes" id="UP000789759">
    <property type="component" value="Unassembled WGS sequence"/>
</dbReference>
<accession>A0A9N9BZ83</accession>
<dbReference type="InterPro" id="IPR016024">
    <property type="entry name" value="ARM-type_fold"/>
</dbReference>
<evidence type="ECO:0000256" key="4">
    <source>
        <dbReference type="ARBA" id="ARBA00023136"/>
    </source>
</evidence>
<dbReference type="EMBL" id="CAJVQA010003847">
    <property type="protein sequence ID" value="CAG8585033.1"/>
    <property type="molecule type" value="Genomic_DNA"/>
</dbReference>
<dbReference type="InterPro" id="IPR032691">
    <property type="entry name" value="Mon2/Sec7/BIG1-like_HUS"/>
</dbReference>
<dbReference type="SMART" id="SM00222">
    <property type="entry name" value="Sec7"/>
    <property type="match status" value="1"/>
</dbReference>
<dbReference type="FunFam" id="1.10.1000.11:FF:000003">
    <property type="entry name" value="Brefeldin A-inhibited guanine nucleotide-exchange protein 1"/>
    <property type="match status" value="1"/>
</dbReference>
<keyword evidence="1" id="KW-0813">Transport</keyword>
<keyword evidence="3" id="KW-0653">Protein transport</keyword>
<comment type="caution">
    <text evidence="8">The sequence shown here is derived from an EMBL/GenBank/DDBJ whole genome shotgun (WGS) entry which is preliminary data.</text>
</comment>
<feature type="region of interest" description="Disordered" evidence="6">
    <location>
        <begin position="351"/>
        <end position="499"/>
    </location>
</feature>
<feature type="region of interest" description="Disordered" evidence="6">
    <location>
        <begin position="49"/>
        <end position="131"/>
    </location>
</feature>
<dbReference type="InterPro" id="IPR015403">
    <property type="entry name" value="Mon2/Sec7/BIG1-like_HDS"/>
</dbReference>
<feature type="compositionally biased region" description="Low complexity" evidence="6">
    <location>
        <begin position="115"/>
        <end position="131"/>
    </location>
</feature>
<feature type="region of interest" description="Disordered" evidence="6">
    <location>
        <begin position="193"/>
        <end position="216"/>
    </location>
</feature>
<dbReference type="OrthoDB" id="18431at2759"/>
<evidence type="ECO:0000313" key="8">
    <source>
        <dbReference type="EMBL" id="CAG8585033.1"/>
    </source>
</evidence>
<feature type="compositionally biased region" description="Basic and acidic residues" evidence="6">
    <location>
        <begin position="49"/>
        <end position="58"/>
    </location>
</feature>
<dbReference type="Pfam" id="PF01369">
    <property type="entry name" value="Sec7"/>
    <property type="match status" value="1"/>
</dbReference>
<keyword evidence="9" id="KW-1185">Reference proteome</keyword>
<keyword evidence="2" id="KW-0963">Cytoplasm</keyword>
<sequence length="2010" mass="226200">MSILKGALERLLAEAQSSRQKELEQACTTALEKLQKEINYIAKKKAIKDGKLKAKSENDAAEVAPQINNSENGSILNHNTTNNAPQTPSPTDGSVGETSQRGAEKAAEKELKTASPIQKSSPSIPSQANSRSSISSSLFARAGEDLPKILADNYWQPFEIACGISIPTNIRVLALDCLQKIIAHGLLKGSKPISPPKNSITKKRDPKAKNTTNGFSDSNDLSFIDISDTPFDNDESNNGVSTTNSSIFPNPARLIDEVVHTVCIGFTGPQTEQAVQLQILKVLLTLVTTEQCPVHGVSLLKIIQTCCNIYCYSKSQVNRATAKAELTQISNFIVSRCEEFALELSKSELSKSNSATSQAATSEVKVNGVDSPDSVENEKAIKADDTESKESTGNVTDEFSKDDQVENDVTDDSSKDDQVENDVKDEPSKDDQVENDVKDEPSKDDQFKNVVKDEPSKDDQVKNDVKDETSKDDQFKNDVKDESSKGIQPDKSKVQAKQPLIRRRSSLTAMKDLTITIPKKRKLKPKETISKRKFFDILRKDLYLTFRMFCQYSLRSEGEESSQTDEVNIQGRSLVLELILSMLDNSGPVFHNDAIYIKLIRQALCVSLSQNGVSSNEQLFELSLSNFLMLLRYYRAPLKTELEVLFNEIYLRFLDMSNATHLQKHLVLQGLMKICQKPQILLDIYLNYDCDIAMVSVFERIVTSLSKVAQLRTKVPSSSGMSSLIGGGSGTAELVAMQDKVLKIKGLKCMVAIVNSLIEWCKDLERRNGNDPSPSQHSLQNQTPDFIEDKAPIIFSKNPLLSVNFSTSHSNSSVSSIGTDDNEDNPAQYHEMMSRKQTLREGIKLFNAKPQKGLNFLIEHGFVKDDTDSIIAFLLSTAGLNKVSIGEYLGEGDQEAVKVMHAFVDRMDFVGLGFVDALRSFLQTFRLPGEAQKIDRIMEKFADRYCETNPDVFANADTAYILAYSAIILNTDQHSAKVKRRMDKNEFIKNNRGINNNNDLPDEFLGEIFDEIANHEIVMEEEQFSEVAKTAISHANDRERQELYEREISQMQKKSQALLKSNRQGQTPAAWRSASHADHVKPMFAVVCWPLMATLSLVFEEADNPLSNVNKGLDFSQSNQESIELCLEGFLGAIRISSIFCMDVERGAFVSSLAKLTGLNHVDEMRPKNVAAIRILLSAANLYGEGLQSSWLIVLKTVSTMERYQLIDSSAGSVVYNAEGVNGLDYSTQNGRNETSSTSNLSLNASPTTRPNINATRNSSISGLMKEFQSQSTIIAIDRIFTNSFKLSGDAIVHFFTALCAVSLEEVNSSRSSPRMYSLQRIVEIAYYNMSRIRFEWAQIWKILQPHFVAVGCHTNHIVATFAIDSLRQLSMKFLERDELSHYNTQSEFMKPFEQIIKNSPSPNIHDLIIQSIIQMISARARNIKSGWKSIFVVFGRAASDENTQLVETTFDVVRLVYQKHLDLIGPAFVDFVNCLVEFAFNCKEKEFVNESIRMLHGCVKVLVKDVDNLTKSEQRKENIIILPSTATPEHVAASKKKLQHIEEEQFFLKWFPVVSGLSRLVIDSESEDIRNKALETLFEILKSTGHLFEINYWIKIFRNAIIPIFEDLKEPTLSQQSSTIDKKPETTLEIWVQTIRSMVELYALFHDIFATKSEFLVELLDLLIALIKRRNEKLGQTGIRCFHNLISKNGSKFDNVTWGIVTTTLEEIFKWTTPHELLEFEITVTEVGDNEKNDTRSIKNVPVGGGTPLMNVPSINGTNDSANIQISDNSPPSFIPDQSNSKIDIDFPYTVIKCGTQLIVIQTVQDLAFNDKEQVSYFVQMPAEFRNRWLRCLYNSYKFAHEFNANHDLRRSLLKAGYVQQLPNLTKQETLSLSVFLSILYDLYRTFGDSDQDLLPPLVEESTLVLQKLVKLMHEPLLNQQREMNNWSPLVVTVLRELSKTKWNYGRRYSDVDINDDDDNKTNRLVGLRKQIPDFYRLVIKIIGVDRADVRVAIQEFLEKIGDEFLNVD</sequence>
<dbReference type="Pfam" id="PF12783">
    <property type="entry name" value="Sec7-like_HUS"/>
    <property type="match status" value="1"/>
</dbReference>
<dbReference type="InterPro" id="IPR032629">
    <property type="entry name" value="DCB_dom"/>
</dbReference>
<feature type="region of interest" description="Disordered" evidence="6">
    <location>
        <begin position="1226"/>
        <end position="1249"/>
    </location>
</feature>